<keyword evidence="7 10" id="KW-0067">ATP-binding</keyword>
<evidence type="ECO:0000256" key="6">
    <source>
        <dbReference type="ARBA" id="ARBA00022777"/>
    </source>
</evidence>
<dbReference type="Gene3D" id="3.30.200.20">
    <property type="entry name" value="Phosphorylase Kinase, domain 1"/>
    <property type="match status" value="1"/>
</dbReference>
<dbReference type="eggNOG" id="COG3231">
    <property type="taxonomic scope" value="Bacteria"/>
</dbReference>
<dbReference type="InterPro" id="IPR051678">
    <property type="entry name" value="AGP_Transferase"/>
</dbReference>
<dbReference type="Pfam" id="PF01636">
    <property type="entry name" value="APH"/>
    <property type="match status" value="1"/>
</dbReference>
<comment type="similarity">
    <text evidence="1 10">Belongs to the aminoglycoside phosphotransferase family.</text>
</comment>
<evidence type="ECO:0000256" key="1">
    <source>
        <dbReference type="ARBA" id="ARBA00006219"/>
    </source>
</evidence>
<keyword evidence="5 10" id="KW-0547">Nucleotide-binding</keyword>
<dbReference type="EMBL" id="JGYG01000001">
    <property type="protein sequence ID" value="KFI31810.1"/>
    <property type="molecule type" value="Genomic_DNA"/>
</dbReference>
<organism evidence="12 13">
    <name type="scientific">Haematobacter massiliensis</name>
    <dbReference type="NCBI Taxonomy" id="195105"/>
    <lineage>
        <taxon>Bacteria</taxon>
        <taxon>Pseudomonadati</taxon>
        <taxon>Pseudomonadota</taxon>
        <taxon>Alphaproteobacteria</taxon>
        <taxon>Rhodobacterales</taxon>
        <taxon>Paracoccaceae</taxon>
        <taxon>Haematobacter</taxon>
    </lineage>
</organism>
<dbReference type="CDD" id="cd05150">
    <property type="entry name" value="APH"/>
    <property type="match status" value="1"/>
</dbReference>
<dbReference type="InterPro" id="IPR002575">
    <property type="entry name" value="Aminoglycoside_PTrfase"/>
</dbReference>
<dbReference type="PANTHER" id="PTHR21310:SF41">
    <property type="entry name" value="3'-PHOSPHOTRANSFERASE, PUTATIVE-RELATED"/>
    <property type="match status" value="1"/>
</dbReference>
<evidence type="ECO:0000313" key="13">
    <source>
        <dbReference type="Proteomes" id="UP000028826"/>
    </source>
</evidence>
<evidence type="ECO:0000256" key="5">
    <source>
        <dbReference type="ARBA" id="ARBA00022741"/>
    </source>
</evidence>
<dbReference type="OrthoDB" id="3806873at2"/>
<dbReference type="GO" id="GO:0046677">
    <property type="term" value="P:response to antibiotic"/>
    <property type="evidence" value="ECO:0007669"/>
    <property type="project" value="UniProtKB-KW"/>
</dbReference>
<sequence length="267" mass="29763">MNLNFILLDGLHSNWLPARGGESGNTVFRRADEQAYAKIAPTALRKELAEERDRLIWLCSRGVACPEVISWREEQEGACLVMTAIPGVPAADLSGSDLLEAWPSMVDQLNAVHSLSAEECPFERRLSEMFARAVDVVSRNAVNPDFLPDEDKLTPQPELLARIERELAVRLEQESRELTVCHGDPCMPNFMVSTKSLQCTGLIDVGRLGKADLYADLTLMISNAEEIWASSDEAKCAFDILFARLGIDAPDRERLAFYLRLDPLTWG</sequence>
<keyword evidence="4 10" id="KW-0808">Transferase</keyword>
<proteinExistence type="inferred from homology"/>
<evidence type="ECO:0000256" key="4">
    <source>
        <dbReference type="ARBA" id="ARBA00022679"/>
    </source>
</evidence>
<keyword evidence="6 10" id="KW-0418">Kinase</keyword>
<evidence type="ECO:0000256" key="8">
    <source>
        <dbReference type="ARBA" id="ARBA00023251"/>
    </source>
</evidence>
<keyword evidence="8 10" id="KW-0046">Antibiotic resistance</keyword>
<dbReference type="PANTHER" id="PTHR21310">
    <property type="entry name" value="AMINOGLYCOSIDE PHOSPHOTRANSFERASE-RELATED-RELATED"/>
    <property type="match status" value="1"/>
</dbReference>
<reference evidence="12 13" key="1">
    <citation type="submission" date="2014-03" db="EMBL/GenBank/DDBJ databases">
        <title>Genome of Haematobacter massiliensis CCUG 47968.</title>
        <authorList>
            <person name="Wang D."/>
            <person name="Wang G."/>
        </authorList>
    </citation>
    <scope>NUCLEOTIDE SEQUENCE [LARGE SCALE GENOMIC DNA]</scope>
    <source>
        <strain evidence="12 13">CCUG 47968</strain>
    </source>
</reference>
<comment type="caution">
    <text evidence="12">The sequence shown here is derived from an EMBL/GenBank/DDBJ whole genome shotgun (WGS) entry which is preliminary data.</text>
</comment>
<evidence type="ECO:0000313" key="12">
    <source>
        <dbReference type="EMBL" id="KFI31810.1"/>
    </source>
</evidence>
<evidence type="ECO:0000256" key="2">
    <source>
        <dbReference type="ARBA" id="ARBA00012193"/>
    </source>
</evidence>
<dbReference type="Gene3D" id="3.90.1200.10">
    <property type="match status" value="1"/>
</dbReference>
<evidence type="ECO:0000256" key="10">
    <source>
        <dbReference type="PIRNR" id="PIRNR000706"/>
    </source>
</evidence>
<protein>
    <recommendedName>
        <fullName evidence="3">Aminoglycoside 3'-phosphotransferase</fullName>
        <ecNumber evidence="2">2.7.1.95</ecNumber>
    </recommendedName>
</protein>
<evidence type="ECO:0000256" key="9">
    <source>
        <dbReference type="ARBA" id="ARBA00048925"/>
    </source>
</evidence>
<evidence type="ECO:0000256" key="7">
    <source>
        <dbReference type="ARBA" id="ARBA00022840"/>
    </source>
</evidence>
<comment type="catalytic activity">
    <reaction evidence="9">
        <text>kanamycin A + ATP = kanamycin 3'-phosphate + ADP + H(+)</text>
        <dbReference type="Rhea" id="RHEA:24256"/>
        <dbReference type="ChEBI" id="CHEBI:15378"/>
        <dbReference type="ChEBI" id="CHEBI:30616"/>
        <dbReference type="ChEBI" id="CHEBI:57909"/>
        <dbReference type="ChEBI" id="CHEBI:58214"/>
        <dbReference type="ChEBI" id="CHEBI:456216"/>
        <dbReference type="EC" id="2.7.1.95"/>
    </reaction>
</comment>
<dbReference type="SUPFAM" id="SSF56112">
    <property type="entry name" value="Protein kinase-like (PK-like)"/>
    <property type="match status" value="1"/>
</dbReference>
<dbReference type="NCBIfam" id="NF032896">
    <property type="entry name" value="APH_3pp"/>
    <property type="match status" value="1"/>
</dbReference>
<accession>A0A086YC10</accession>
<dbReference type="InterPro" id="IPR024165">
    <property type="entry name" value="Kan/Strep_kinase"/>
</dbReference>
<feature type="domain" description="Aminoglycoside phosphotransferase" evidence="11">
    <location>
        <begin position="17"/>
        <end position="256"/>
    </location>
</feature>
<name>A0A086YC10_9RHOB</name>
<dbReference type="GO" id="GO:0008910">
    <property type="term" value="F:kanamycin kinase activity"/>
    <property type="evidence" value="ECO:0007669"/>
    <property type="project" value="UniProtKB-EC"/>
</dbReference>
<evidence type="ECO:0000256" key="3">
    <source>
        <dbReference type="ARBA" id="ARBA00017903"/>
    </source>
</evidence>
<dbReference type="GO" id="GO:0005524">
    <property type="term" value="F:ATP binding"/>
    <property type="evidence" value="ECO:0007669"/>
    <property type="project" value="UniProtKB-KW"/>
</dbReference>
<gene>
    <name evidence="12" type="ORF">CN97_05115</name>
</gene>
<dbReference type="EC" id="2.7.1.95" evidence="2"/>
<dbReference type="Proteomes" id="UP000028826">
    <property type="component" value="Unassembled WGS sequence"/>
</dbReference>
<dbReference type="InterPro" id="IPR011009">
    <property type="entry name" value="Kinase-like_dom_sf"/>
</dbReference>
<evidence type="ECO:0000259" key="11">
    <source>
        <dbReference type="Pfam" id="PF01636"/>
    </source>
</evidence>
<dbReference type="STRING" id="195105.CN97_05115"/>
<dbReference type="AlphaFoldDB" id="A0A086YC10"/>
<dbReference type="PIRSF" id="PIRSF000706">
    <property type="entry name" value="Kanamycin_kin"/>
    <property type="match status" value="1"/>
</dbReference>
<dbReference type="RefSeq" id="WP_035705780.1">
    <property type="nucleotide sequence ID" value="NZ_CAMIFG010000046.1"/>
</dbReference>
<keyword evidence="13" id="KW-1185">Reference proteome</keyword>